<feature type="compositionally biased region" description="Polar residues" evidence="1">
    <location>
        <begin position="61"/>
        <end position="77"/>
    </location>
</feature>
<evidence type="ECO:0000256" key="1">
    <source>
        <dbReference type="SAM" id="MobiDB-lite"/>
    </source>
</evidence>
<protein>
    <submittedName>
        <fullName evidence="2">Uncharacterized protein</fullName>
    </submittedName>
</protein>
<dbReference type="EMBL" id="GBXM01011235">
    <property type="protein sequence ID" value="JAH97342.1"/>
    <property type="molecule type" value="Transcribed_RNA"/>
</dbReference>
<reference evidence="2" key="2">
    <citation type="journal article" date="2015" name="Fish Shellfish Immunol.">
        <title>Early steps in the European eel (Anguilla anguilla)-Vibrio vulnificus interaction in the gills: Role of the RtxA13 toxin.</title>
        <authorList>
            <person name="Callol A."/>
            <person name="Pajuelo D."/>
            <person name="Ebbesson L."/>
            <person name="Teles M."/>
            <person name="MacKenzie S."/>
            <person name="Amaro C."/>
        </authorList>
    </citation>
    <scope>NUCLEOTIDE SEQUENCE</scope>
</reference>
<evidence type="ECO:0000313" key="2">
    <source>
        <dbReference type="EMBL" id="JAH97342.1"/>
    </source>
</evidence>
<proteinExistence type="predicted"/>
<name>A0A0E9X3Q4_ANGAN</name>
<feature type="region of interest" description="Disordered" evidence="1">
    <location>
        <begin position="49"/>
        <end position="77"/>
    </location>
</feature>
<sequence>MFLQGAERSSPNSEVNWICWTGNYGKLDWLSLVDFEKNYYFEFMKAVKRSSAHRPNHRHSPANTSARNHTISHFLNS</sequence>
<feature type="compositionally biased region" description="Basic residues" evidence="1">
    <location>
        <begin position="49"/>
        <end position="60"/>
    </location>
</feature>
<dbReference type="AlphaFoldDB" id="A0A0E9X3Q4"/>
<reference evidence="2" key="1">
    <citation type="submission" date="2014-11" db="EMBL/GenBank/DDBJ databases">
        <authorList>
            <person name="Amaro Gonzalez C."/>
        </authorList>
    </citation>
    <scope>NUCLEOTIDE SEQUENCE</scope>
</reference>
<organism evidence="2">
    <name type="scientific">Anguilla anguilla</name>
    <name type="common">European freshwater eel</name>
    <name type="synonym">Muraena anguilla</name>
    <dbReference type="NCBI Taxonomy" id="7936"/>
    <lineage>
        <taxon>Eukaryota</taxon>
        <taxon>Metazoa</taxon>
        <taxon>Chordata</taxon>
        <taxon>Craniata</taxon>
        <taxon>Vertebrata</taxon>
        <taxon>Euteleostomi</taxon>
        <taxon>Actinopterygii</taxon>
        <taxon>Neopterygii</taxon>
        <taxon>Teleostei</taxon>
        <taxon>Anguilliformes</taxon>
        <taxon>Anguillidae</taxon>
        <taxon>Anguilla</taxon>
    </lineage>
</organism>
<accession>A0A0E9X3Q4</accession>